<reference evidence="1" key="1">
    <citation type="submission" date="2022-11" db="EMBL/GenBank/DDBJ databases">
        <title>Genome Sequence of Nemania bipapillata.</title>
        <authorList>
            <person name="Buettner E."/>
        </authorList>
    </citation>
    <scope>NUCLEOTIDE SEQUENCE</scope>
    <source>
        <strain evidence="1">CP14</strain>
    </source>
</reference>
<dbReference type="Proteomes" id="UP001153334">
    <property type="component" value="Unassembled WGS sequence"/>
</dbReference>
<comment type="caution">
    <text evidence="1">The sequence shown here is derived from an EMBL/GenBank/DDBJ whole genome shotgun (WGS) entry which is preliminary data.</text>
</comment>
<gene>
    <name evidence="1" type="ORF">ONZ43_g281</name>
</gene>
<proteinExistence type="predicted"/>
<name>A0ACC2J8U5_9PEZI</name>
<protein>
    <submittedName>
        <fullName evidence="1">Uncharacterized protein</fullName>
    </submittedName>
</protein>
<keyword evidence="2" id="KW-1185">Reference proteome</keyword>
<evidence type="ECO:0000313" key="1">
    <source>
        <dbReference type="EMBL" id="KAJ8123866.1"/>
    </source>
</evidence>
<dbReference type="EMBL" id="JAPESX010000031">
    <property type="protein sequence ID" value="KAJ8123866.1"/>
    <property type="molecule type" value="Genomic_DNA"/>
</dbReference>
<sequence length="375" mass="41304">MSSGSAHAPVNPGDPGRGPAIIGVTWTLTTLASAFVAARMYIRSRPPSRVGWDDWTIVLALIIQLLHQALVTIAYHYGAGMHDEDLSPPQLIQVFMWFWISTTPAIIVSVVARISAALLLLRIFRSVTWFKWFIIIFTTLQTILGAVSIIAIYTQAEPIQALWDPTVKPTKVRDSRFKDIIVDVAQSFFAFSDLSYVFLPVFIIWRLNMPLRRKIGLAIVLSLSFISFVGSVMKPVTASLAKDQYQSSLVIIWSNLEQTLVIMISCVPALRALAILELPIIRSIGSSIASIIVPSSRKTSLSNSSSQGRNKWEEIGTPAETTRRRRGDGSLGGNATIIGKGESQNNNSVELGPFIQRTDQFTISYGSEAKPTENV</sequence>
<organism evidence="1 2">
    <name type="scientific">Nemania bipapillata</name>
    <dbReference type="NCBI Taxonomy" id="110536"/>
    <lineage>
        <taxon>Eukaryota</taxon>
        <taxon>Fungi</taxon>
        <taxon>Dikarya</taxon>
        <taxon>Ascomycota</taxon>
        <taxon>Pezizomycotina</taxon>
        <taxon>Sordariomycetes</taxon>
        <taxon>Xylariomycetidae</taxon>
        <taxon>Xylariales</taxon>
        <taxon>Xylariaceae</taxon>
        <taxon>Nemania</taxon>
    </lineage>
</organism>
<evidence type="ECO:0000313" key="2">
    <source>
        <dbReference type="Proteomes" id="UP001153334"/>
    </source>
</evidence>
<accession>A0ACC2J8U5</accession>